<sequence>MHNRSVFSYLFRKRRGEIKFILFLPGVGQRAKRGVSQEAGQTSLRKIIREYLRLIWPAGLREQASPLQISG</sequence>
<proteinExistence type="predicted"/>
<comment type="caution">
    <text evidence="2">The sequence shown here is derived from an EMBL/GenBank/DDBJ whole genome shotgun (WGS) entry which is preliminary data.</text>
</comment>
<dbReference type="EMBL" id="DABCJL010000018">
    <property type="protein sequence ID" value="HAH7771499.1"/>
    <property type="molecule type" value="Genomic_DNA"/>
</dbReference>
<reference evidence="2" key="3">
    <citation type="submission" date="2020-01" db="EMBL/GenBank/DDBJ databases">
        <authorList>
            <consortium name="NCBI Pathogen Detection Project"/>
        </authorList>
    </citation>
    <scope>NUCLEOTIDE SEQUENCE</scope>
    <source>
        <strain evidence="2">C0382</strain>
    </source>
</reference>
<dbReference type="Proteomes" id="UP000531962">
    <property type="component" value="Unassembled WGS sequence"/>
</dbReference>
<dbReference type="EMBL" id="AASKVF010000063">
    <property type="protein sequence ID" value="EFD6887507.1"/>
    <property type="molecule type" value="Genomic_DNA"/>
</dbReference>
<evidence type="ECO:0000313" key="1">
    <source>
        <dbReference type="EMBL" id="EFD6887507.1"/>
    </source>
</evidence>
<reference evidence="2" key="1">
    <citation type="journal article" date="2018" name="Genome Biol.">
        <title>SKESA: strategic k-mer extension for scrupulous assemblies.</title>
        <authorList>
            <person name="Souvorov A."/>
            <person name="Agarwala R."/>
            <person name="Lipman D.J."/>
        </authorList>
    </citation>
    <scope>NUCLEOTIDE SEQUENCE [LARGE SCALE GENOMIC DNA]</scope>
    <source>
        <strain evidence="2">C0382</strain>
    </source>
</reference>
<dbReference type="Proteomes" id="UP000843571">
    <property type="component" value="Unassembled WGS sequence"/>
</dbReference>
<accession>A0A3A5MSJ6</accession>
<evidence type="ECO:0000313" key="3">
    <source>
        <dbReference type="Proteomes" id="UP000531962"/>
    </source>
</evidence>
<protein>
    <submittedName>
        <fullName evidence="2">Uncharacterized protein</fullName>
    </submittedName>
</protein>
<dbReference type="AlphaFoldDB" id="A0A3A5MSJ6"/>
<organism evidence="2">
    <name type="scientific">Escherichia coli</name>
    <dbReference type="NCBI Taxonomy" id="562"/>
    <lineage>
        <taxon>Bacteria</taxon>
        <taxon>Pseudomonadati</taxon>
        <taxon>Pseudomonadota</taxon>
        <taxon>Gammaproteobacteria</taxon>
        <taxon>Enterobacterales</taxon>
        <taxon>Enterobacteriaceae</taxon>
        <taxon>Escherichia</taxon>
    </lineage>
</organism>
<name>A0A3A5MSJ6_ECOLX</name>
<gene>
    <name evidence="1" type="ORF">FZU14_25710</name>
    <name evidence="2" type="ORF">HIE29_005044</name>
</gene>
<evidence type="ECO:0000313" key="2">
    <source>
        <dbReference type="EMBL" id="HAH7771499.1"/>
    </source>
</evidence>
<reference evidence="1 3" key="2">
    <citation type="submission" date="2019-08" db="EMBL/GenBank/DDBJ databases">
        <authorList>
            <consortium name="NARMS: The National Antimicrobial Resistance Monitoring System"/>
        </authorList>
    </citation>
    <scope>NUCLEOTIDE SEQUENCE [LARGE SCALE GENOMIC DNA]</scope>
    <source>
        <strain evidence="1 3">19MD07CB01-EC</strain>
    </source>
</reference>